<dbReference type="InterPro" id="IPR002937">
    <property type="entry name" value="Amino_oxidase"/>
</dbReference>
<dbReference type="SUPFAM" id="SSF54373">
    <property type="entry name" value="FAD-linked reductases, C-terminal domain"/>
    <property type="match status" value="1"/>
</dbReference>
<dbReference type="KEGG" id="pmar:B0X71_17565"/>
<dbReference type="InterPro" id="IPR036188">
    <property type="entry name" value="FAD/NAD-bd_sf"/>
</dbReference>
<dbReference type="Gene3D" id="3.50.50.60">
    <property type="entry name" value="FAD/NAD(P)-binding domain"/>
    <property type="match status" value="2"/>
</dbReference>
<organism evidence="3 4">
    <name type="scientific">Planococcus lenghuensis</name>
    <dbReference type="NCBI Taxonomy" id="2213202"/>
    <lineage>
        <taxon>Bacteria</taxon>
        <taxon>Bacillati</taxon>
        <taxon>Bacillota</taxon>
        <taxon>Bacilli</taxon>
        <taxon>Bacillales</taxon>
        <taxon>Caryophanaceae</taxon>
        <taxon>Planococcus</taxon>
    </lineage>
</organism>
<protein>
    <submittedName>
        <fullName evidence="3">Amine oxidase</fullName>
    </submittedName>
</protein>
<dbReference type="SUPFAM" id="SSF51905">
    <property type="entry name" value="FAD/NAD(P)-binding domain"/>
    <property type="match status" value="1"/>
</dbReference>
<gene>
    <name evidence="3" type="ORF">B0X71_17565</name>
</gene>
<keyword evidence="4" id="KW-1185">Reference proteome</keyword>
<dbReference type="AlphaFoldDB" id="A0A1Q2L439"/>
<name>A0A1Q2L439_9BACL</name>
<dbReference type="InterPro" id="IPR050703">
    <property type="entry name" value="Flavin_MAO"/>
</dbReference>
<dbReference type="GO" id="GO:0016491">
    <property type="term" value="F:oxidoreductase activity"/>
    <property type="evidence" value="ECO:0007669"/>
    <property type="project" value="InterPro"/>
</dbReference>
<dbReference type="Proteomes" id="UP000188184">
    <property type="component" value="Chromosome"/>
</dbReference>
<dbReference type="Pfam" id="PF01593">
    <property type="entry name" value="Amino_oxidase"/>
    <property type="match status" value="1"/>
</dbReference>
<feature type="domain" description="Amine oxidase" evidence="2">
    <location>
        <begin position="115"/>
        <end position="367"/>
    </location>
</feature>
<dbReference type="EMBL" id="CP019640">
    <property type="protein sequence ID" value="AQQ55199.1"/>
    <property type="molecule type" value="Genomic_DNA"/>
</dbReference>
<proteinExistence type="inferred from homology"/>
<reference evidence="3 4" key="1">
    <citation type="submission" date="2017-02" db="EMBL/GenBank/DDBJ databases">
        <title>The complete genomic sequence of a novel cold adapted crude oil-degrading bacterium Planococcus qaidamina Y42.</title>
        <authorList>
            <person name="Yang R."/>
        </authorList>
    </citation>
    <scope>NUCLEOTIDE SEQUENCE [LARGE SCALE GENOMIC DNA]</scope>
    <source>
        <strain evidence="3 4">Y42</strain>
    </source>
</reference>
<accession>A0A1Q2L439</accession>
<evidence type="ECO:0000313" key="3">
    <source>
        <dbReference type="EMBL" id="AQQ55199.1"/>
    </source>
</evidence>
<dbReference type="PANTHER" id="PTHR43563:SF1">
    <property type="entry name" value="AMINE OXIDASE [FLAVIN-CONTAINING] B"/>
    <property type="match status" value="1"/>
</dbReference>
<comment type="similarity">
    <text evidence="1">Belongs to the flavin monoamine oxidase family.</text>
</comment>
<evidence type="ECO:0000259" key="2">
    <source>
        <dbReference type="Pfam" id="PF01593"/>
    </source>
</evidence>
<evidence type="ECO:0000313" key="4">
    <source>
        <dbReference type="Proteomes" id="UP000188184"/>
    </source>
</evidence>
<dbReference type="PANTHER" id="PTHR43563">
    <property type="entry name" value="AMINE OXIDASE"/>
    <property type="match status" value="1"/>
</dbReference>
<evidence type="ECO:0000256" key="1">
    <source>
        <dbReference type="ARBA" id="ARBA00005995"/>
    </source>
</evidence>
<sequence length="371" mass="40021">MKGGQKVDKPVIIIGAGLSGLHAASLLTKQGINCKILEARDRIGGRVLSLPVPDRPDLGRFDLGPTWFWPQYESRITELVEELGLETLVQNNDGDVLVERFQIKPPERCALQENMDERGVRLAGGIQSLIEALAAKIPAETIELETRVKKVRLDESGNITVEAEHADGKAESIQAQAVILALPPRLVARHIAFSPALPGDLLADIAEKPTWMGSQAKAVAVYDRPFWRESGLSGLVLSSVGPMQEIYDASPANGAGALFGFFGMPAEVREQMGQEKVLKLVADQLVKLFGSEAENPQAILYKDWAGDAETAVEEDASPFKNYKSYGQPPAAGVWEKKLVFAGTETNAAYSGHLEGALQSAEQAVSKISGLN</sequence>
<dbReference type="Pfam" id="PF13450">
    <property type="entry name" value="NAD_binding_8"/>
    <property type="match status" value="1"/>
</dbReference>